<dbReference type="OrthoDB" id="3497702at2759"/>
<keyword evidence="1" id="KW-0732">Signal</keyword>
<proteinExistence type="predicted"/>
<reference evidence="2 3" key="1">
    <citation type="submission" date="2015-07" db="EMBL/GenBank/DDBJ databases">
        <title>Emmonsia species relationships and genome sequence.</title>
        <authorList>
            <consortium name="The Broad Institute Genomics Platform"/>
            <person name="Cuomo C.A."/>
            <person name="Munoz J.F."/>
            <person name="Imamovic A."/>
            <person name="Priest M.E."/>
            <person name="Young S."/>
            <person name="Clay O.K."/>
            <person name="McEwen J.G."/>
        </authorList>
    </citation>
    <scope>NUCLEOTIDE SEQUENCE [LARGE SCALE GENOMIC DNA]</scope>
    <source>
        <strain evidence="2 3">UAMH 9510</strain>
    </source>
</reference>
<dbReference type="EMBL" id="LGRN01000323">
    <property type="protein sequence ID" value="OJD13211.1"/>
    <property type="molecule type" value="Genomic_DNA"/>
</dbReference>
<protein>
    <recommendedName>
        <fullName evidence="4">Pectate lyase</fullName>
    </recommendedName>
</protein>
<dbReference type="AlphaFoldDB" id="A0A1J9PZ90"/>
<evidence type="ECO:0000313" key="3">
    <source>
        <dbReference type="Proteomes" id="UP000182235"/>
    </source>
</evidence>
<sequence length="133" mass="14113">MHISFAVIVGLLATSISAIPTPQISNRDSRHVLVQITNDMTGASGTVELPLDGQKKPVADLFGNTNIASGGQILATSVQFTKIIQGGTCIFVDGVDTVFAHINDRQTFDDLDGDRSTARPVDLRGTFIKCGIV</sequence>
<name>A0A1J9PZ90_9EURO</name>
<dbReference type="VEuPathDB" id="FungiDB:AJ78_06303"/>
<dbReference type="Proteomes" id="UP000182235">
    <property type="component" value="Unassembled WGS sequence"/>
</dbReference>
<comment type="caution">
    <text evidence="2">The sequence shown here is derived from an EMBL/GenBank/DDBJ whole genome shotgun (WGS) entry which is preliminary data.</text>
</comment>
<organism evidence="2 3">
    <name type="scientific">Emergomyces pasteurianus Ep9510</name>
    <dbReference type="NCBI Taxonomy" id="1447872"/>
    <lineage>
        <taxon>Eukaryota</taxon>
        <taxon>Fungi</taxon>
        <taxon>Dikarya</taxon>
        <taxon>Ascomycota</taxon>
        <taxon>Pezizomycotina</taxon>
        <taxon>Eurotiomycetes</taxon>
        <taxon>Eurotiomycetidae</taxon>
        <taxon>Onygenales</taxon>
        <taxon>Ajellomycetaceae</taxon>
        <taxon>Emergomyces</taxon>
    </lineage>
</organism>
<evidence type="ECO:0000313" key="2">
    <source>
        <dbReference type="EMBL" id="OJD13211.1"/>
    </source>
</evidence>
<keyword evidence="3" id="KW-1185">Reference proteome</keyword>
<evidence type="ECO:0008006" key="4">
    <source>
        <dbReference type="Google" id="ProtNLM"/>
    </source>
</evidence>
<gene>
    <name evidence="2" type="ORF">AJ78_06303</name>
</gene>
<evidence type="ECO:0000256" key="1">
    <source>
        <dbReference type="SAM" id="SignalP"/>
    </source>
</evidence>
<feature type="chain" id="PRO_5013221765" description="Pectate lyase" evidence="1">
    <location>
        <begin position="19"/>
        <end position="133"/>
    </location>
</feature>
<accession>A0A1J9PZ90</accession>
<feature type="signal peptide" evidence="1">
    <location>
        <begin position="1"/>
        <end position="18"/>
    </location>
</feature>